<feature type="chain" id="PRO_5012331533" evidence="1">
    <location>
        <begin position="22"/>
        <end position="80"/>
    </location>
</feature>
<evidence type="ECO:0000313" key="3">
    <source>
        <dbReference type="Proteomes" id="UP000194841"/>
    </source>
</evidence>
<evidence type="ECO:0000313" key="2">
    <source>
        <dbReference type="EMBL" id="OUL56735.1"/>
    </source>
</evidence>
<proteinExistence type="predicted"/>
<dbReference type="Proteomes" id="UP000194841">
    <property type="component" value="Unassembled WGS sequence"/>
</dbReference>
<dbReference type="EMBL" id="MWPV01000005">
    <property type="protein sequence ID" value="OUL56735.1"/>
    <property type="molecule type" value="Genomic_DNA"/>
</dbReference>
<sequence>MKLFIAASLGLALLGASQVNAAPQSTSFHNQTYKVYCFDMEGPLWNSSAYGERSKDRLVSQCTKDGGWSIVTIDGAITLD</sequence>
<keyword evidence="1" id="KW-0732">Signal</keyword>
<accession>A0A244CMC6</accession>
<gene>
    <name evidence="2" type="ORF">B1199_15275</name>
</gene>
<protein>
    <submittedName>
        <fullName evidence="2">Uncharacterized protein</fullName>
    </submittedName>
</protein>
<comment type="caution">
    <text evidence="2">The sequence shown here is derived from an EMBL/GenBank/DDBJ whole genome shotgun (WGS) entry which is preliminary data.</text>
</comment>
<dbReference type="AlphaFoldDB" id="A0A244CMC6"/>
<reference evidence="2 3" key="1">
    <citation type="submission" date="2017-02" db="EMBL/GenBank/DDBJ databases">
        <title>Pseudoalteromonas ulvae TC14 Genome.</title>
        <authorList>
            <person name="Molmeret M."/>
        </authorList>
    </citation>
    <scope>NUCLEOTIDE SEQUENCE [LARGE SCALE GENOMIC DNA]</scope>
    <source>
        <strain evidence="2">TC14</strain>
    </source>
</reference>
<keyword evidence="3" id="KW-1185">Reference proteome</keyword>
<organism evidence="2 3">
    <name type="scientific">Pseudoalteromonas ulvae</name>
    <dbReference type="NCBI Taxonomy" id="107327"/>
    <lineage>
        <taxon>Bacteria</taxon>
        <taxon>Pseudomonadati</taxon>
        <taxon>Pseudomonadota</taxon>
        <taxon>Gammaproteobacteria</taxon>
        <taxon>Alteromonadales</taxon>
        <taxon>Pseudoalteromonadaceae</taxon>
        <taxon>Pseudoalteromonas</taxon>
    </lineage>
</organism>
<feature type="signal peptide" evidence="1">
    <location>
        <begin position="1"/>
        <end position="21"/>
    </location>
</feature>
<name>A0A244CMC6_PSEDV</name>
<evidence type="ECO:0000256" key="1">
    <source>
        <dbReference type="SAM" id="SignalP"/>
    </source>
</evidence>
<dbReference type="RefSeq" id="WP_086744989.1">
    <property type="nucleotide sequence ID" value="NZ_MWPV01000005.1"/>
</dbReference>